<evidence type="ECO:0000313" key="3">
    <source>
        <dbReference type="Proteomes" id="UP001152876"/>
    </source>
</evidence>
<proteinExistence type="predicted"/>
<dbReference type="RefSeq" id="WP_068173030.1">
    <property type="nucleotide sequence ID" value="NZ_AOGK01000026.1"/>
</dbReference>
<dbReference type="SUPFAM" id="SSF53271">
    <property type="entry name" value="PRTase-like"/>
    <property type="match status" value="1"/>
</dbReference>
<dbReference type="Pfam" id="PF00156">
    <property type="entry name" value="Pribosyltran"/>
    <property type="match status" value="1"/>
</dbReference>
<evidence type="ECO:0000313" key="2">
    <source>
        <dbReference type="EMBL" id="MDG5977806.1"/>
    </source>
</evidence>
<protein>
    <submittedName>
        <fullName evidence="2">Phosphoribosyltransferase</fullName>
    </submittedName>
</protein>
<gene>
    <name evidence="2" type="ORF">H010_21321</name>
</gene>
<dbReference type="InterPro" id="IPR050137">
    <property type="entry name" value="PyrR_bifunctional"/>
</dbReference>
<dbReference type="CDD" id="cd06223">
    <property type="entry name" value="PRTases_typeI"/>
    <property type="match status" value="1"/>
</dbReference>
<dbReference type="AlphaFoldDB" id="A0A9X4SHA4"/>
<dbReference type="Proteomes" id="UP001152876">
    <property type="component" value="Unassembled WGS sequence"/>
</dbReference>
<dbReference type="PANTHER" id="PTHR11608:SF0">
    <property type="entry name" value="BIFUNCTIONAL PROTEIN PYRR"/>
    <property type="match status" value="1"/>
</dbReference>
<keyword evidence="3" id="KW-1185">Reference proteome</keyword>
<dbReference type="EMBL" id="AOGK01000026">
    <property type="protein sequence ID" value="MDG5977806.1"/>
    <property type="molecule type" value="Genomic_DNA"/>
</dbReference>
<organism evidence="2 3">
    <name type="scientific">Hydrogenophaga taeniospiralis CCUG 15921</name>
    <dbReference type="NCBI Taxonomy" id="1281780"/>
    <lineage>
        <taxon>Bacteria</taxon>
        <taxon>Pseudomonadati</taxon>
        <taxon>Pseudomonadota</taxon>
        <taxon>Betaproteobacteria</taxon>
        <taxon>Burkholderiales</taxon>
        <taxon>Comamonadaceae</taxon>
        <taxon>Hydrogenophaga</taxon>
    </lineage>
</organism>
<name>A0A9X4SHA4_9BURK</name>
<sequence>MNDVPGSRTCLYDSASLGAVMDRMAQQATGLLHGSGPVAVVGVLRRGAPLADRLTQRMVQRHGLAPPLRLDLSVKRYADDLTLLFPDTQFAEAPHHAALDLRDHTLLVVDDVLYTGHSALKVVDWLTRKRPAAVHLVVLADRCVTTLPLRADVVGLRLEVAPTDIVECHVPPYEPDFSVQLLRPAPAGRAT</sequence>
<keyword evidence="2" id="KW-0808">Transferase</keyword>
<evidence type="ECO:0000259" key="1">
    <source>
        <dbReference type="Pfam" id="PF00156"/>
    </source>
</evidence>
<dbReference type="OrthoDB" id="8560416at2"/>
<reference evidence="2" key="1">
    <citation type="submission" date="2013-01" db="EMBL/GenBank/DDBJ databases">
        <title>Genome draft of Hydrogenophaga taeniospiralis 2K1.</title>
        <authorList>
            <person name="Gomila M."/>
            <person name="Lalucat J."/>
        </authorList>
    </citation>
    <scope>NUCLEOTIDE SEQUENCE</scope>
    <source>
        <strain evidence="2">CCUG 15921</strain>
    </source>
</reference>
<feature type="domain" description="Phosphoribosyltransferase" evidence="1">
    <location>
        <begin position="12"/>
        <end position="170"/>
    </location>
</feature>
<dbReference type="GO" id="GO:0016757">
    <property type="term" value="F:glycosyltransferase activity"/>
    <property type="evidence" value="ECO:0007669"/>
    <property type="project" value="UniProtKB-KW"/>
</dbReference>
<accession>A0A9X4SHA4</accession>
<dbReference type="PANTHER" id="PTHR11608">
    <property type="entry name" value="BIFUNCTIONAL PROTEIN PYRR"/>
    <property type="match status" value="1"/>
</dbReference>
<keyword evidence="2" id="KW-0328">Glycosyltransferase</keyword>
<dbReference type="InterPro" id="IPR000836">
    <property type="entry name" value="PRTase_dom"/>
</dbReference>
<dbReference type="Gene3D" id="3.40.50.2020">
    <property type="match status" value="1"/>
</dbReference>
<comment type="caution">
    <text evidence="2">The sequence shown here is derived from an EMBL/GenBank/DDBJ whole genome shotgun (WGS) entry which is preliminary data.</text>
</comment>
<dbReference type="InterPro" id="IPR029057">
    <property type="entry name" value="PRTase-like"/>
</dbReference>